<dbReference type="Proteomes" id="UP000228560">
    <property type="component" value="Unassembled WGS sequence"/>
</dbReference>
<name>A0A1J5GRS4_9BACT</name>
<dbReference type="EMBL" id="MNYY01000097">
    <property type="protein sequence ID" value="OIP69696.1"/>
    <property type="molecule type" value="Genomic_DNA"/>
</dbReference>
<evidence type="ECO:0000313" key="1">
    <source>
        <dbReference type="EMBL" id="OIP69696.1"/>
    </source>
</evidence>
<evidence type="ECO:0000313" key="6">
    <source>
        <dbReference type="Proteomes" id="UP000230646"/>
    </source>
</evidence>
<dbReference type="EMBL" id="PFTV01000188">
    <property type="protein sequence ID" value="PJB55687.1"/>
    <property type="molecule type" value="Genomic_DNA"/>
</dbReference>
<accession>A0A2M7PQA5</accession>
<reference evidence="5 6" key="2">
    <citation type="submission" date="2017-09" db="EMBL/GenBank/DDBJ databases">
        <title>Depth-based differentiation of microbial function through sediment-hosted aquifers and enrichment of novel symbionts in the deep terrestrial subsurface.</title>
        <authorList>
            <person name="Probst A.J."/>
            <person name="Ladd B."/>
            <person name="Jarett J.K."/>
            <person name="Geller-Mcgrath D.E."/>
            <person name="Sieber C.M."/>
            <person name="Emerson J.B."/>
            <person name="Anantharaman K."/>
            <person name="Thomas B.C."/>
            <person name="Malmstrom R."/>
            <person name="Stieglmeier M."/>
            <person name="Klingl A."/>
            <person name="Woyke T."/>
            <person name="Ryan C.M."/>
            <person name="Banfield J.F."/>
        </authorList>
    </citation>
    <scope>NUCLEOTIDE SEQUENCE [LARGE SCALE GENOMIC DNA]</scope>
    <source>
        <strain evidence="2">CG_4_10_14_3_um_filter_34_13</strain>
        <strain evidence="3">CG_4_9_14_3_um_filter_33_16</strain>
    </source>
</reference>
<dbReference type="Proteomes" id="UP000230646">
    <property type="component" value="Unassembled WGS sequence"/>
</dbReference>
<proteinExistence type="predicted"/>
<dbReference type="STRING" id="1805029.AUK42_04920"/>
<accession>A0A2M8C9F0</accession>
<dbReference type="Proteomes" id="UP000182763">
    <property type="component" value="Unassembled WGS sequence"/>
</dbReference>
<comment type="caution">
    <text evidence="1">The sequence shown here is derived from an EMBL/GenBank/DDBJ whole genome shotgun (WGS) entry which is preliminary data.</text>
</comment>
<protein>
    <submittedName>
        <fullName evidence="1">Uncharacterized protein</fullName>
    </submittedName>
</protein>
<evidence type="ECO:0000313" key="5">
    <source>
        <dbReference type="Proteomes" id="UP000228560"/>
    </source>
</evidence>
<dbReference type="AlphaFoldDB" id="A0A1J5GRS4"/>
<dbReference type="EMBL" id="PFKO01000195">
    <property type="protein sequence ID" value="PIY32601.1"/>
    <property type="molecule type" value="Genomic_DNA"/>
</dbReference>
<evidence type="ECO:0000313" key="3">
    <source>
        <dbReference type="EMBL" id="PJB55687.1"/>
    </source>
</evidence>
<accession>A0A1J5GRS4</accession>
<evidence type="ECO:0000313" key="4">
    <source>
        <dbReference type="Proteomes" id="UP000182763"/>
    </source>
</evidence>
<gene>
    <name evidence="1" type="ORF">AUK42_04920</name>
    <name evidence="3" type="ORF">CO097_07475</name>
    <name evidence="2" type="ORF">COZ07_05095</name>
</gene>
<reference evidence="1 4" key="1">
    <citation type="journal article" date="2016" name="Environ. Microbiol.">
        <title>Genomic resolution of a cold subsurface aquifer community provides metabolic insights for novel microbes adapted to high CO concentrations.</title>
        <authorList>
            <person name="Probst A.J."/>
            <person name="Castelle C.J."/>
            <person name="Singh A."/>
            <person name="Brown C.T."/>
            <person name="Anantharaman K."/>
            <person name="Sharon I."/>
            <person name="Hug L.A."/>
            <person name="Burstein D."/>
            <person name="Emerson J.B."/>
            <person name="Thomas B.C."/>
            <person name="Banfield J.F."/>
        </authorList>
    </citation>
    <scope>NUCLEOTIDE SEQUENCE [LARGE SCALE GENOMIC DNA]</scope>
    <source>
        <strain evidence="1">CG2_30_33_13</strain>
    </source>
</reference>
<organism evidence="1 4">
    <name type="scientific">Candidatus Infernicultor aquiphilus</name>
    <dbReference type="NCBI Taxonomy" id="1805029"/>
    <lineage>
        <taxon>Bacteria</taxon>
        <taxon>Pseudomonadati</taxon>
        <taxon>Atribacterota</taxon>
        <taxon>Candidatus Phoenicimicrobiia</taxon>
        <taxon>Candidatus Pheonicimicrobiales</taxon>
        <taxon>Candidatus Phoenicimicrobiaceae</taxon>
        <taxon>Candidatus Infernicultor</taxon>
    </lineage>
</organism>
<evidence type="ECO:0000313" key="2">
    <source>
        <dbReference type="EMBL" id="PIY32601.1"/>
    </source>
</evidence>
<sequence length="59" mass="7159">MLWNKYDRIDLYNNESPLKTSSSKWTTFYFKIGQLAEFNHKKDETKNIAQFLDQFETSF</sequence>